<dbReference type="EMBL" id="BOMN01000012">
    <property type="protein sequence ID" value="GIE17827.1"/>
    <property type="molecule type" value="Genomic_DNA"/>
</dbReference>
<dbReference type="Pfam" id="PF08659">
    <property type="entry name" value="KR"/>
    <property type="match status" value="1"/>
</dbReference>
<dbReference type="InterPro" id="IPR013968">
    <property type="entry name" value="PKS_KR"/>
</dbReference>
<keyword evidence="5" id="KW-1185">Reference proteome</keyword>
<keyword evidence="1" id="KW-0596">Phosphopantetheine</keyword>
<dbReference type="Gene3D" id="1.10.1200.10">
    <property type="entry name" value="ACP-like"/>
    <property type="match status" value="1"/>
</dbReference>
<organism evidence="4 5">
    <name type="scientific">Winogradskya humida</name>
    <dbReference type="NCBI Taxonomy" id="113566"/>
    <lineage>
        <taxon>Bacteria</taxon>
        <taxon>Bacillati</taxon>
        <taxon>Actinomycetota</taxon>
        <taxon>Actinomycetes</taxon>
        <taxon>Micromonosporales</taxon>
        <taxon>Micromonosporaceae</taxon>
        <taxon>Winogradskya</taxon>
    </lineage>
</organism>
<comment type="caution">
    <text evidence="4">The sequence shown here is derived from an EMBL/GenBank/DDBJ whole genome shotgun (WGS) entry which is preliminary data.</text>
</comment>
<dbReference type="PANTHER" id="PTHR43201:SF32">
    <property type="entry name" value="2-SUCCINYLBENZOATE--COA LIGASE, CHLOROPLASTIC_PEROXISOMAL"/>
    <property type="match status" value="1"/>
</dbReference>
<dbReference type="SMART" id="SM00822">
    <property type="entry name" value="PKS_KR"/>
    <property type="match status" value="1"/>
</dbReference>
<dbReference type="InterPro" id="IPR057326">
    <property type="entry name" value="KR_dom"/>
</dbReference>
<dbReference type="SUPFAM" id="SSF51735">
    <property type="entry name" value="NAD(P)-binding Rossmann-fold domains"/>
    <property type="match status" value="2"/>
</dbReference>
<dbReference type="InterPro" id="IPR045851">
    <property type="entry name" value="AMP-bd_C_sf"/>
</dbReference>
<protein>
    <recommendedName>
        <fullName evidence="3">Carrier domain-containing protein</fullName>
    </recommendedName>
</protein>
<dbReference type="Gene3D" id="3.40.50.12780">
    <property type="entry name" value="N-terminal domain of ligase-like"/>
    <property type="match status" value="1"/>
</dbReference>
<dbReference type="PANTHER" id="PTHR43201">
    <property type="entry name" value="ACYL-COA SYNTHETASE"/>
    <property type="match status" value="1"/>
</dbReference>
<dbReference type="Gene3D" id="3.30.300.30">
    <property type="match status" value="1"/>
</dbReference>
<dbReference type="PROSITE" id="PS50075">
    <property type="entry name" value="CARRIER"/>
    <property type="match status" value="1"/>
</dbReference>
<evidence type="ECO:0000256" key="2">
    <source>
        <dbReference type="ARBA" id="ARBA00022553"/>
    </source>
</evidence>
<dbReference type="SUPFAM" id="SSF47336">
    <property type="entry name" value="ACP-like"/>
    <property type="match status" value="1"/>
</dbReference>
<sequence length="1268" mass="135386">MSALDAVRRALLARPEIADAAVLRRDGRTVAYVVPVEPGSPAEAREKASEAAPDAMICVVRRIPYADLGALARVPLIDAGTLPAGVSLRPVERTVPPLRLSDADAPVPAGVAEVVDAVDSGVPAYAEGPSLVVLPGDPATVTEAIVRAAERFPELGVRTVQARGETFLTYPELLDRGRRVLTGLRARGLGEGSYTVLINADLTDYVVAVWACLLGGIRFVTVADPGGSATRSPVLDKLIGAWRALDRPLVIGGALTGAAALYDEPGFTTTVVSELSGHEPADGLHTPEPADVAMCALSSGSTGAPKIIQVTHRAIVGNALSSRQVDLIRPGEASLNWLPFDHVAPVVMFLLRDAVLGCDSLHAATPWIAESPLRWLDLLERHRVAHTWAANFGYRLVADALRAAPGRRWDLAHVRTMLNAGEQCTPPVIREFLARTRDSGIGAQTLVHMWGMAETATAATAKFLATEHSHRRILKSSLGGPLRQAGPDVPAGGCIEFLAMGGPTPGYRVRITDDEHRTLPEGRIGRFQVRGARVTPGYLANPAANAEAFTPDGWFDTGDQAFLLDGEVTITGRSKELIVINGEKYYCHEVEDLCGTLDGVRSGLVAACGVPDPRTGSERLAVFYVPEDPGTAEAGGRIRRAVGTRLRLSAAYVVPLAEEDFPRTTSGKIQRTALVAKTVAGEFDRYAEQDELTVPACAYRPVWRVTRSAALPGGPVRTLVFADDLGLGDAWRDGEPGAVVVRAGTAYEQNDREWTIDPAQPAHWRRLHAGLTAAGLLPQRLLYLWSYLGDSRLWPEIPQVRTDLVRCGAHLLSALQTFGGEPELVTVSRRLRRVDGTEPVTYPAALTATLTGVRAAEEIDAPARHIDLPGDPPDADAATLRRALGDAAGRGGQVAWRGGQPYVQALEPVREPAPGRDALRRGGRYLIAGGTGGIGAVLLAELAGRYDLSLQLVGRRDPGTDPLLRAFLDELTAAGRDVRYDRADVRDADALHRVVHRAESRWQAPLDGILHFADEYTTRTLAEERPRDWADGDVAKISGSLHLVRLLSGRPGAELVVFSSLLGSLHLAGTAAYGAGNSFADALVEHLCAQGVRARSLAWGLWDGIGLNRDNPYRAAVHRRGALTVDGRTGALLTRLALRNPPGTYHLGWNPAIPSVAALVDTVEDLAAESLIVLGGSAPQPEPEPADAGHTLLAERIGAVLHAVTGTRADAGRPFYELGIGSIAMLQLHARLEEELHRPIDRSALFEHPTIDALATHLRAADPAAARV</sequence>
<evidence type="ECO:0000259" key="3">
    <source>
        <dbReference type="PROSITE" id="PS50075"/>
    </source>
</evidence>
<dbReference type="SMART" id="SM00823">
    <property type="entry name" value="PKS_PP"/>
    <property type="match status" value="1"/>
</dbReference>
<proteinExistence type="predicted"/>
<dbReference type="SUPFAM" id="SSF56801">
    <property type="entry name" value="Acetyl-CoA synthetase-like"/>
    <property type="match status" value="1"/>
</dbReference>
<dbReference type="InterPro" id="IPR042099">
    <property type="entry name" value="ANL_N_sf"/>
</dbReference>
<reference evidence="4 5" key="1">
    <citation type="submission" date="2021-01" db="EMBL/GenBank/DDBJ databases">
        <title>Whole genome shotgun sequence of Actinoplanes humidus NBRC 14915.</title>
        <authorList>
            <person name="Komaki H."/>
            <person name="Tamura T."/>
        </authorList>
    </citation>
    <scope>NUCLEOTIDE SEQUENCE [LARGE SCALE GENOMIC DNA]</scope>
    <source>
        <strain evidence="4 5">NBRC 14915</strain>
    </source>
</reference>
<dbReference type="Pfam" id="PF00550">
    <property type="entry name" value="PP-binding"/>
    <property type="match status" value="1"/>
</dbReference>
<keyword evidence="2" id="KW-0597">Phosphoprotein</keyword>
<gene>
    <name evidence="4" type="ORF">Ahu01nite_009290</name>
</gene>
<dbReference type="InterPro" id="IPR000873">
    <property type="entry name" value="AMP-dep_synth/lig_dom"/>
</dbReference>
<dbReference type="Proteomes" id="UP000603200">
    <property type="component" value="Unassembled WGS sequence"/>
</dbReference>
<dbReference type="InterPro" id="IPR036736">
    <property type="entry name" value="ACP-like_sf"/>
</dbReference>
<feature type="domain" description="Carrier" evidence="3">
    <location>
        <begin position="1184"/>
        <end position="1262"/>
    </location>
</feature>
<evidence type="ECO:0000313" key="4">
    <source>
        <dbReference type="EMBL" id="GIE17827.1"/>
    </source>
</evidence>
<dbReference type="Gene3D" id="3.40.50.720">
    <property type="entry name" value="NAD(P)-binding Rossmann-like Domain"/>
    <property type="match status" value="1"/>
</dbReference>
<name>A0ABQ3ZHV6_9ACTN</name>
<dbReference type="Pfam" id="PF00501">
    <property type="entry name" value="AMP-binding"/>
    <property type="match status" value="1"/>
</dbReference>
<dbReference type="InterPro" id="IPR036291">
    <property type="entry name" value="NAD(P)-bd_dom_sf"/>
</dbReference>
<evidence type="ECO:0000256" key="1">
    <source>
        <dbReference type="ARBA" id="ARBA00022450"/>
    </source>
</evidence>
<dbReference type="InterPro" id="IPR009081">
    <property type="entry name" value="PP-bd_ACP"/>
</dbReference>
<dbReference type="InterPro" id="IPR020806">
    <property type="entry name" value="PKS_PP-bd"/>
</dbReference>
<accession>A0ABQ3ZHV6</accession>
<evidence type="ECO:0000313" key="5">
    <source>
        <dbReference type="Proteomes" id="UP000603200"/>
    </source>
</evidence>
<dbReference type="RefSeq" id="WP_203835106.1">
    <property type="nucleotide sequence ID" value="NZ_BAAATV010000001.1"/>
</dbReference>